<sequence length="221" mass="22967">MSIDLERLSDAAVTAAALRRLAPLGTVRPVARGTVLAAAGAPVEALHLVLSGRFLCSVPLAAEAVPVEELMRGALIGFPDWAADGHHAVAVTAVAAGEVVVIDPARLQDLASRDAEVALLLVALLSVALRRCIGATEAMRRRTVVQRTAAYLLALPPASRNGSLEVRIPMAKKTLAAHLGMTQQSLSRVLRLLRPAGVSVRGRLVAIADPGRLSALVEGAA</sequence>
<evidence type="ECO:0000259" key="4">
    <source>
        <dbReference type="PROSITE" id="PS51063"/>
    </source>
</evidence>
<protein>
    <submittedName>
        <fullName evidence="5">Transcriptional regulator, Crp/Fnr family</fullName>
    </submittedName>
</protein>
<evidence type="ECO:0000313" key="5">
    <source>
        <dbReference type="EMBL" id="SOD96935.1"/>
    </source>
</evidence>
<dbReference type="OrthoDB" id="156829at2"/>
<dbReference type="InterPro" id="IPR000595">
    <property type="entry name" value="cNMP-bd_dom"/>
</dbReference>
<dbReference type="InterPro" id="IPR018490">
    <property type="entry name" value="cNMP-bd_dom_sf"/>
</dbReference>
<dbReference type="InterPro" id="IPR036388">
    <property type="entry name" value="WH-like_DNA-bd_sf"/>
</dbReference>
<dbReference type="AlphaFoldDB" id="A0A286GN08"/>
<keyword evidence="1" id="KW-0805">Transcription regulation</keyword>
<name>A0A286GN08_9PROT</name>
<dbReference type="Pfam" id="PF00027">
    <property type="entry name" value="cNMP_binding"/>
    <property type="match status" value="1"/>
</dbReference>
<dbReference type="Gene3D" id="1.10.10.10">
    <property type="entry name" value="Winged helix-like DNA-binding domain superfamily/Winged helix DNA-binding domain"/>
    <property type="match status" value="1"/>
</dbReference>
<dbReference type="GO" id="GO:0003677">
    <property type="term" value="F:DNA binding"/>
    <property type="evidence" value="ECO:0007669"/>
    <property type="project" value="UniProtKB-KW"/>
</dbReference>
<dbReference type="InterPro" id="IPR036390">
    <property type="entry name" value="WH_DNA-bd_sf"/>
</dbReference>
<dbReference type="InterPro" id="IPR012318">
    <property type="entry name" value="HTH_CRP"/>
</dbReference>
<keyword evidence="3" id="KW-0804">Transcription</keyword>
<dbReference type="Proteomes" id="UP000219621">
    <property type="component" value="Unassembled WGS sequence"/>
</dbReference>
<gene>
    <name evidence="5" type="ORF">SAMN05421508_106169</name>
</gene>
<evidence type="ECO:0000256" key="1">
    <source>
        <dbReference type="ARBA" id="ARBA00023015"/>
    </source>
</evidence>
<feature type="domain" description="HTH crp-type" evidence="4">
    <location>
        <begin position="142"/>
        <end position="211"/>
    </location>
</feature>
<dbReference type="SUPFAM" id="SSF46785">
    <property type="entry name" value="Winged helix' DNA-binding domain"/>
    <property type="match status" value="1"/>
</dbReference>
<accession>A0A286GN08</accession>
<keyword evidence="6" id="KW-1185">Reference proteome</keyword>
<dbReference type="EMBL" id="OCNJ01000006">
    <property type="protein sequence ID" value="SOD96935.1"/>
    <property type="molecule type" value="Genomic_DNA"/>
</dbReference>
<dbReference type="SUPFAM" id="SSF51206">
    <property type="entry name" value="cAMP-binding domain-like"/>
    <property type="match status" value="1"/>
</dbReference>
<evidence type="ECO:0000313" key="6">
    <source>
        <dbReference type="Proteomes" id="UP000219621"/>
    </source>
</evidence>
<dbReference type="Gene3D" id="2.60.120.10">
    <property type="entry name" value="Jelly Rolls"/>
    <property type="match status" value="1"/>
</dbReference>
<evidence type="ECO:0000256" key="2">
    <source>
        <dbReference type="ARBA" id="ARBA00023125"/>
    </source>
</evidence>
<evidence type="ECO:0000256" key="3">
    <source>
        <dbReference type="ARBA" id="ARBA00023163"/>
    </source>
</evidence>
<organism evidence="5 6">
    <name type="scientific">Caenispirillum bisanense</name>
    <dbReference type="NCBI Taxonomy" id="414052"/>
    <lineage>
        <taxon>Bacteria</taxon>
        <taxon>Pseudomonadati</taxon>
        <taxon>Pseudomonadota</taxon>
        <taxon>Alphaproteobacteria</taxon>
        <taxon>Rhodospirillales</taxon>
        <taxon>Novispirillaceae</taxon>
        <taxon>Caenispirillum</taxon>
    </lineage>
</organism>
<dbReference type="GO" id="GO:0006355">
    <property type="term" value="P:regulation of DNA-templated transcription"/>
    <property type="evidence" value="ECO:0007669"/>
    <property type="project" value="InterPro"/>
</dbReference>
<reference evidence="5 6" key="1">
    <citation type="submission" date="2017-09" db="EMBL/GenBank/DDBJ databases">
        <authorList>
            <person name="Ehlers B."/>
            <person name="Leendertz F.H."/>
        </authorList>
    </citation>
    <scope>NUCLEOTIDE SEQUENCE [LARGE SCALE GENOMIC DNA]</scope>
    <source>
        <strain evidence="5 6">USBA 140</strain>
    </source>
</reference>
<dbReference type="Pfam" id="PF13545">
    <property type="entry name" value="HTH_Crp_2"/>
    <property type="match status" value="1"/>
</dbReference>
<keyword evidence="2" id="KW-0238">DNA-binding</keyword>
<proteinExistence type="predicted"/>
<dbReference type="RefSeq" id="WP_097279939.1">
    <property type="nucleotide sequence ID" value="NZ_OCNJ01000006.1"/>
</dbReference>
<dbReference type="PROSITE" id="PS51063">
    <property type="entry name" value="HTH_CRP_2"/>
    <property type="match status" value="1"/>
</dbReference>
<dbReference type="SMART" id="SM00419">
    <property type="entry name" value="HTH_CRP"/>
    <property type="match status" value="1"/>
</dbReference>
<dbReference type="InterPro" id="IPR014710">
    <property type="entry name" value="RmlC-like_jellyroll"/>
</dbReference>